<dbReference type="CDD" id="cd09220">
    <property type="entry name" value="GH64-GluB-like"/>
    <property type="match status" value="1"/>
</dbReference>
<dbReference type="Gene3D" id="2.60.110.10">
    <property type="entry name" value="Thaumatin"/>
    <property type="match status" value="1"/>
</dbReference>
<dbReference type="Gene3D" id="3.30.920.50">
    <property type="entry name" value="Beta-1,3-glucanase, C-terminal domain"/>
    <property type="match status" value="1"/>
</dbReference>
<comment type="caution">
    <text evidence="3">The sequence shown here is derived from an EMBL/GenBank/DDBJ whole genome shotgun (WGS) entry which is preliminary data.</text>
</comment>
<dbReference type="PANTHER" id="PTHR38165:SF1">
    <property type="entry name" value="GLUCANASE B"/>
    <property type="match status" value="1"/>
</dbReference>
<dbReference type="InterPro" id="IPR037398">
    <property type="entry name" value="Glyco_hydro_64_fam"/>
</dbReference>
<evidence type="ECO:0000256" key="1">
    <source>
        <dbReference type="SAM" id="MobiDB-lite"/>
    </source>
</evidence>
<evidence type="ECO:0000313" key="3">
    <source>
        <dbReference type="EMBL" id="MEU0709417.1"/>
    </source>
</evidence>
<dbReference type="InterPro" id="IPR032477">
    <property type="entry name" value="Glyco_hydro_64"/>
</dbReference>
<evidence type="ECO:0000259" key="2">
    <source>
        <dbReference type="PROSITE" id="PS52006"/>
    </source>
</evidence>
<evidence type="ECO:0000313" key="4">
    <source>
        <dbReference type="Proteomes" id="UP001550378"/>
    </source>
</evidence>
<accession>A0ABV2W7A7</accession>
<dbReference type="InterPro" id="IPR006311">
    <property type="entry name" value="TAT_signal"/>
</dbReference>
<feature type="region of interest" description="Disordered" evidence="1">
    <location>
        <begin position="400"/>
        <end position="422"/>
    </location>
</feature>
<feature type="region of interest" description="Disordered" evidence="1">
    <location>
        <begin position="1"/>
        <end position="20"/>
    </location>
</feature>
<dbReference type="EMBL" id="JBEXZR010000016">
    <property type="protein sequence ID" value="MEU0709417.1"/>
    <property type="molecule type" value="Genomic_DNA"/>
</dbReference>
<organism evidence="3 4">
    <name type="scientific">Streptomyces lavendulocolor</name>
    <dbReference type="NCBI Taxonomy" id="67316"/>
    <lineage>
        <taxon>Bacteria</taxon>
        <taxon>Bacillati</taxon>
        <taxon>Actinomycetota</taxon>
        <taxon>Actinomycetes</taxon>
        <taxon>Kitasatosporales</taxon>
        <taxon>Streptomycetaceae</taxon>
        <taxon>Streptomyces</taxon>
    </lineage>
</organism>
<protein>
    <submittedName>
        <fullName evidence="3">Beta-1,3-glucanase family protein</fullName>
    </submittedName>
</protein>
<feature type="compositionally biased region" description="Low complexity" evidence="1">
    <location>
        <begin position="1"/>
        <end position="12"/>
    </location>
</feature>
<feature type="domain" description="GH64" evidence="2">
    <location>
        <begin position="32"/>
        <end position="422"/>
    </location>
</feature>
<dbReference type="PANTHER" id="PTHR38165">
    <property type="match status" value="1"/>
</dbReference>
<dbReference type="RefSeq" id="WP_359658105.1">
    <property type="nucleotide sequence ID" value="NZ_JBEXZO010000019.1"/>
</dbReference>
<dbReference type="Pfam" id="PF16483">
    <property type="entry name" value="Glyco_hydro_64"/>
    <property type="match status" value="1"/>
</dbReference>
<dbReference type="Proteomes" id="UP001550378">
    <property type="component" value="Unassembled WGS sequence"/>
</dbReference>
<name>A0ABV2W7A7_9ACTN</name>
<dbReference type="InterPro" id="IPR037176">
    <property type="entry name" value="Osmotin/thaumatin-like_sf"/>
</dbReference>
<dbReference type="PROSITE" id="PS52006">
    <property type="entry name" value="GH64"/>
    <property type="match status" value="1"/>
</dbReference>
<proteinExistence type="predicted"/>
<keyword evidence="4" id="KW-1185">Reference proteome</keyword>
<reference evidence="3 4" key="1">
    <citation type="submission" date="2024-06" db="EMBL/GenBank/DDBJ databases">
        <title>The Natural Products Discovery Center: Release of the First 8490 Sequenced Strains for Exploring Actinobacteria Biosynthetic Diversity.</title>
        <authorList>
            <person name="Kalkreuter E."/>
            <person name="Kautsar S.A."/>
            <person name="Yang D."/>
            <person name="Bader C.D."/>
            <person name="Teijaro C.N."/>
            <person name="Fluegel L."/>
            <person name="Davis C.M."/>
            <person name="Simpson J.R."/>
            <person name="Lauterbach L."/>
            <person name="Steele A.D."/>
            <person name="Gui C."/>
            <person name="Meng S."/>
            <person name="Li G."/>
            <person name="Viehrig K."/>
            <person name="Ye F."/>
            <person name="Su P."/>
            <person name="Kiefer A.F."/>
            <person name="Nichols A."/>
            <person name="Cepeda A.J."/>
            <person name="Yan W."/>
            <person name="Fan B."/>
            <person name="Jiang Y."/>
            <person name="Adhikari A."/>
            <person name="Zheng C.-J."/>
            <person name="Schuster L."/>
            <person name="Cowan T.M."/>
            <person name="Smanski M.J."/>
            <person name="Chevrette M.G."/>
            <person name="De Carvalho L.P.S."/>
            <person name="Shen B."/>
        </authorList>
    </citation>
    <scope>NUCLEOTIDE SEQUENCE [LARGE SCALE GENOMIC DNA]</scope>
    <source>
        <strain evidence="3 4">NPDC006337</strain>
    </source>
</reference>
<dbReference type="InterPro" id="IPR042517">
    <property type="entry name" value="Glyco_hydro_64_N_2"/>
</dbReference>
<gene>
    <name evidence="3" type="ORF">ABZ508_18865</name>
</gene>
<dbReference type="PROSITE" id="PS51318">
    <property type="entry name" value="TAT"/>
    <property type="match status" value="1"/>
</dbReference>
<sequence>MASRESQASHASHASHRSLSRRALLTGTAAAAAATALGLRGGTSASAAPATCELALENRSLPGTVRAYVTGHEQGTGRWVLLRPGGGVYRPESPAAPMTPLPVDCAIPLRPAGAGPVVLTLPQMYGARVYFVRDNRLDFFLNPGPALVEPAFATSADPNYGRVWSFAEFTFNPQQLYANISYVDLVTALPIGLTLTGDATHTVAPLPAGALQRIADGLVAQAARDGQPWDKLVIRASNGSVLRVISPQNLMAPYFDRPDQMPFRNAFTGYIDRVWQKYRTTDLRIDLQGGRGVRVGRVNGDVLTFTGGHSFTRPTSRDVFTCNHGPFANNPGDSDDRKALLARLAAGFNRTTLLTHPDQPNGPAPSDYYRDPSTNHFSRVVHANTPIGYAFPYDDVRPDGRPDVSGAAHDGNPRRFTVSVGS</sequence>